<dbReference type="PANTHER" id="PTHR10257:SF28">
    <property type="entry name" value="SERINE_THREONINE PROTEIN PHOSPHATASE 2A REGULATORY SUBUNIT"/>
    <property type="match status" value="1"/>
</dbReference>
<dbReference type="GO" id="GO:0007165">
    <property type="term" value="P:signal transduction"/>
    <property type="evidence" value="ECO:0007669"/>
    <property type="project" value="InterPro"/>
</dbReference>
<dbReference type="GO" id="GO:0019888">
    <property type="term" value="F:protein phosphatase regulator activity"/>
    <property type="evidence" value="ECO:0007669"/>
    <property type="project" value="InterPro"/>
</dbReference>
<evidence type="ECO:0000313" key="1">
    <source>
        <dbReference type="Proteomes" id="UP000087171"/>
    </source>
</evidence>
<dbReference type="Proteomes" id="UP000087171">
    <property type="component" value="Chromosome Ca4"/>
</dbReference>
<dbReference type="Gene3D" id="1.25.10.10">
    <property type="entry name" value="Leucine-rich Repeat Variant"/>
    <property type="match status" value="1"/>
</dbReference>
<proteinExistence type="predicted"/>
<gene>
    <name evidence="2" type="primary">LOC101504593</name>
</gene>
<sequence>MGSQKISPQTNQKTLQDFFFQEKPLFLIPSSPSSSGNEELLSTISYCTFVFTFTDPSESPAQRDSKRLQLSRLIAMLKSSKKQVHEKVLDPLISMISANLFRPLPPPTNPSPISEFLDEEDPISIFSPLWSHLQIVYEILFRLVNTTETKTLKIYMNHSFLLNLLSLFQSEDPRERESLKNVYHKIYSKFVSERSAMRKSMTDVLLNYVFETEKHYGIAELLEIWGTIVNGFSVPLKEEHKLFLMRVLIPLHKTKGMQVYHRQLAYCVSQFVQKEPMLGGVVVRGILRYWPVTNCQKEILLIGELEDLVENLDPDQYRKLALPICTQITKCINSWNSQWFQVAERALYVWNNEQFYKMATTGTGEVLPVIVEGVEKNLKWHWSKSVRQLTESVKVVVEDIDPDLYAKVVINMEAKESVAHQEDMKRQKRWERIELAASKNQFVNSQRYMCVSH</sequence>
<reference evidence="2" key="2">
    <citation type="submission" date="2025-08" db="UniProtKB">
        <authorList>
            <consortium name="RefSeq"/>
        </authorList>
    </citation>
    <scope>IDENTIFICATION</scope>
    <source>
        <tissue evidence="2">Etiolated seedlings</tissue>
    </source>
</reference>
<keyword evidence="1" id="KW-1185">Reference proteome</keyword>
<dbReference type="GeneID" id="101504593"/>
<protein>
    <submittedName>
        <fullName evidence="2">Serine/threonine protein phosphatase 2A 57 kDa regulatory subunit B' beta isoform-like isoform X1</fullName>
    </submittedName>
</protein>
<dbReference type="InterPro" id="IPR011989">
    <property type="entry name" value="ARM-like"/>
</dbReference>
<dbReference type="RefSeq" id="XP_004497198.1">
    <property type="nucleotide sequence ID" value="XM_004497141.3"/>
</dbReference>
<dbReference type="OrthoDB" id="768580at2759"/>
<dbReference type="InterPro" id="IPR002554">
    <property type="entry name" value="PP2A_B56"/>
</dbReference>
<dbReference type="GO" id="GO:0000159">
    <property type="term" value="C:protein phosphatase type 2A complex"/>
    <property type="evidence" value="ECO:0007669"/>
    <property type="project" value="InterPro"/>
</dbReference>
<dbReference type="SUPFAM" id="SSF48371">
    <property type="entry name" value="ARM repeat"/>
    <property type="match status" value="1"/>
</dbReference>
<name>A0A1S2Y041_CICAR</name>
<evidence type="ECO:0000313" key="2">
    <source>
        <dbReference type="RefSeq" id="XP_004497198.1"/>
    </source>
</evidence>
<dbReference type="PANTHER" id="PTHR10257">
    <property type="entry name" value="SERINE/THREONINE PROTEIN PHOSPHATASE 2A PP2A REGULATORY SUBUNIT B"/>
    <property type="match status" value="1"/>
</dbReference>
<reference evidence="1" key="1">
    <citation type="journal article" date="2013" name="Nat. Biotechnol.">
        <title>Draft genome sequence of chickpea (Cicer arietinum) provides a resource for trait improvement.</title>
        <authorList>
            <person name="Varshney R.K."/>
            <person name="Song C."/>
            <person name="Saxena R.K."/>
            <person name="Azam S."/>
            <person name="Yu S."/>
            <person name="Sharpe A.G."/>
            <person name="Cannon S."/>
            <person name="Baek J."/>
            <person name="Rosen B.D."/>
            <person name="Tar'an B."/>
            <person name="Millan T."/>
            <person name="Zhang X."/>
            <person name="Ramsay L.D."/>
            <person name="Iwata A."/>
            <person name="Wang Y."/>
            <person name="Nelson W."/>
            <person name="Farmer A.D."/>
            <person name="Gaur P.M."/>
            <person name="Soderlund C."/>
            <person name="Penmetsa R.V."/>
            <person name="Xu C."/>
            <person name="Bharti A.K."/>
            <person name="He W."/>
            <person name="Winter P."/>
            <person name="Zhao S."/>
            <person name="Hane J.K."/>
            <person name="Carrasquilla-Garcia N."/>
            <person name="Condie J.A."/>
            <person name="Upadhyaya H.D."/>
            <person name="Luo M.C."/>
            <person name="Thudi M."/>
            <person name="Gowda C.L."/>
            <person name="Singh N.P."/>
            <person name="Lichtenzveig J."/>
            <person name="Gali K.K."/>
            <person name="Rubio J."/>
            <person name="Nadarajan N."/>
            <person name="Dolezel J."/>
            <person name="Bansal K.C."/>
            <person name="Xu X."/>
            <person name="Edwards D."/>
            <person name="Zhang G."/>
            <person name="Kahl G."/>
            <person name="Gil J."/>
            <person name="Singh K.B."/>
            <person name="Datta S.K."/>
            <person name="Jackson S.A."/>
            <person name="Wang J."/>
            <person name="Cook D.R."/>
        </authorList>
    </citation>
    <scope>NUCLEOTIDE SEQUENCE [LARGE SCALE GENOMIC DNA]</scope>
    <source>
        <strain evidence="1">cv. CDC Frontier</strain>
    </source>
</reference>
<dbReference type="KEGG" id="cam:101504593"/>
<dbReference type="eggNOG" id="KOG2085">
    <property type="taxonomic scope" value="Eukaryota"/>
</dbReference>
<dbReference type="Pfam" id="PF01603">
    <property type="entry name" value="B56"/>
    <property type="match status" value="1"/>
</dbReference>
<dbReference type="STRING" id="3827.A0A1S2Y041"/>
<organism evidence="1 2">
    <name type="scientific">Cicer arietinum</name>
    <name type="common">Chickpea</name>
    <name type="synonym">Garbanzo</name>
    <dbReference type="NCBI Taxonomy" id="3827"/>
    <lineage>
        <taxon>Eukaryota</taxon>
        <taxon>Viridiplantae</taxon>
        <taxon>Streptophyta</taxon>
        <taxon>Embryophyta</taxon>
        <taxon>Tracheophyta</taxon>
        <taxon>Spermatophyta</taxon>
        <taxon>Magnoliopsida</taxon>
        <taxon>eudicotyledons</taxon>
        <taxon>Gunneridae</taxon>
        <taxon>Pentapetalae</taxon>
        <taxon>rosids</taxon>
        <taxon>fabids</taxon>
        <taxon>Fabales</taxon>
        <taxon>Fabaceae</taxon>
        <taxon>Papilionoideae</taxon>
        <taxon>50 kb inversion clade</taxon>
        <taxon>NPAAA clade</taxon>
        <taxon>Hologalegina</taxon>
        <taxon>IRL clade</taxon>
        <taxon>Cicereae</taxon>
        <taxon>Cicer</taxon>
    </lineage>
</organism>
<accession>A0A1S2Y041</accession>
<dbReference type="AlphaFoldDB" id="A0A1S2Y041"/>
<dbReference type="FunFam" id="1.25.10.10:FF:000548">
    <property type="entry name" value="Serine/threonine protein phosphatase 2A regulatory subunit"/>
    <property type="match status" value="1"/>
</dbReference>
<dbReference type="InterPro" id="IPR016024">
    <property type="entry name" value="ARM-type_fold"/>
</dbReference>
<dbReference type="PaxDb" id="3827-XP_004497198.1"/>